<dbReference type="STRING" id="1122209.SAMN02745752_00568"/>
<name>A0A1K1UDI5_9GAMM</name>
<evidence type="ECO:0000256" key="3">
    <source>
        <dbReference type="RuleBase" id="RU003707"/>
    </source>
</evidence>
<evidence type="ECO:0000313" key="4">
    <source>
        <dbReference type="EMBL" id="SFX10872.1"/>
    </source>
</evidence>
<protein>
    <submittedName>
        <fullName evidence="4">Enoyl-CoA hydratase</fullName>
    </submittedName>
</protein>
<dbReference type="RefSeq" id="WP_072324768.1">
    <property type="nucleotide sequence ID" value="NZ_FPJW01000001.1"/>
</dbReference>
<dbReference type="EMBL" id="FPJW01000001">
    <property type="protein sequence ID" value="SFX10872.1"/>
    <property type="molecule type" value="Genomic_DNA"/>
</dbReference>
<dbReference type="OrthoDB" id="9807606at2"/>
<proteinExistence type="inferred from homology"/>
<dbReference type="InterPro" id="IPR018376">
    <property type="entry name" value="Enoyl-CoA_hyd/isom_CS"/>
</dbReference>
<dbReference type="PANTHER" id="PTHR11941:SF54">
    <property type="entry name" value="ENOYL-COA HYDRATASE, MITOCHONDRIAL"/>
    <property type="match status" value="1"/>
</dbReference>
<dbReference type="Gene3D" id="1.10.12.10">
    <property type="entry name" value="Lyase 2-enoyl-coa Hydratase, Chain A, domain 2"/>
    <property type="match status" value="1"/>
</dbReference>
<dbReference type="InterPro" id="IPR029045">
    <property type="entry name" value="ClpP/crotonase-like_dom_sf"/>
</dbReference>
<comment type="similarity">
    <text evidence="1 3">Belongs to the enoyl-CoA hydratase/isomerase family.</text>
</comment>
<dbReference type="GO" id="GO:0016829">
    <property type="term" value="F:lyase activity"/>
    <property type="evidence" value="ECO:0007669"/>
    <property type="project" value="UniProtKB-KW"/>
</dbReference>
<sequence>MSSDVDLQPVLSELKDGVLWITLNRPQRLNAVSKPLYDRLCELLDEAERSAEVRVVVLTGAGRAFCVGADMKAHGEGTRTAFERREYLRGEQEVCRRLFELSRPVVAAVNGYALGAGAEMALAADFLLMKADAQWGLPETGIGAFIGGGVSWLLPARVGLGKARELVMLGERLDGRQALAMGLAHRCLDAADTADFQQQVQAFALQLASKAPLSMALAKQHLNRAAQRGFEDALVAELEGMMFCSTTRDWQEGVDAFAEKRQPVFTGQ</sequence>
<dbReference type="Pfam" id="PF00378">
    <property type="entry name" value="ECH_1"/>
    <property type="match status" value="1"/>
</dbReference>
<keyword evidence="2" id="KW-0456">Lyase</keyword>
<keyword evidence="5" id="KW-1185">Reference proteome</keyword>
<evidence type="ECO:0000256" key="1">
    <source>
        <dbReference type="ARBA" id="ARBA00005254"/>
    </source>
</evidence>
<dbReference type="SUPFAM" id="SSF52096">
    <property type="entry name" value="ClpP/crotonase"/>
    <property type="match status" value="1"/>
</dbReference>
<dbReference type="PROSITE" id="PS00166">
    <property type="entry name" value="ENOYL_COA_HYDRATASE"/>
    <property type="match status" value="1"/>
</dbReference>
<dbReference type="AlphaFoldDB" id="A0A1K1UDI5"/>
<dbReference type="Proteomes" id="UP000182350">
    <property type="component" value="Unassembled WGS sequence"/>
</dbReference>
<dbReference type="InterPro" id="IPR001753">
    <property type="entry name" value="Enoyl-CoA_hydra/iso"/>
</dbReference>
<dbReference type="GO" id="GO:0006635">
    <property type="term" value="P:fatty acid beta-oxidation"/>
    <property type="evidence" value="ECO:0007669"/>
    <property type="project" value="TreeGrafter"/>
</dbReference>
<reference evidence="4 5" key="1">
    <citation type="submission" date="2016-11" db="EMBL/GenBank/DDBJ databases">
        <authorList>
            <person name="Jaros S."/>
            <person name="Januszkiewicz K."/>
            <person name="Wedrychowicz H."/>
        </authorList>
    </citation>
    <scope>NUCLEOTIDE SEQUENCE [LARGE SCALE GENOMIC DNA]</scope>
    <source>
        <strain evidence="4 5">DSM 21637</strain>
    </source>
</reference>
<dbReference type="CDD" id="cd06558">
    <property type="entry name" value="crotonase-like"/>
    <property type="match status" value="1"/>
</dbReference>
<evidence type="ECO:0000256" key="2">
    <source>
        <dbReference type="ARBA" id="ARBA00023239"/>
    </source>
</evidence>
<evidence type="ECO:0000313" key="5">
    <source>
        <dbReference type="Proteomes" id="UP000182350"/>
    </source>
</evidence>
<accession>A0A1K1UDI5</accession>
<organism evidence="4 5">
    <name type="scientific">Marinospirillum alkaliphilum DSM 21637</name>
    <dbReference type="NCBI Taxonomy" id="1122209"/>
    <lineage>
        <taxon>Bacteria</taxon>
        <taxon>Pseudomonadati</taxon>
        <taxon>Pseudomonadota</taxon>
        <taxon>Gammaproteobacteria</taxon>
        <taxon>Oceanospirillales</taxon>
        <taxon>Oceanospirillaceae</taxon>
        <taxon>Marinospirillum</taxon>
    </lineage>
</organism>
<dbReference type="PANTHER" id="PTHR11941">
    <property type="entry name" value="ENOYL-COA HYDRATASE-RELATED"/>
    <property type="match status" value="1"/>
</dbReference>
<gene>
    <name evidence="4" type="ORF">SAMN02745752_00568</name>
</gene>
<dbReference type="InterPro" id="IPR014748">
    <property type="entry name" value="Enoyl-CoA_hydra_C"/>
</dbReference>
<dbReference type="Gene3D" id="3.90.226.10">
    <property type="entry name" value="2-enoyl-CoA Hydratase, Chain A, domain 1"/>
    <property type="match status" value="1"/>
</dbReference>